<name>A0AAE0XRZ1_9GAST</name>
<dbReference type="GO" id="GO:0016020">
    <property type="term" value="C:membrane"/>
    <property type="evidence" value="ECO:0007669"/>
    <property type="project" value="UniProtKB-SubCell"/>
</dbReference>
<keyword evidence="2" id="KW-0813">Transport</keyword>
<feature type="transmembrane region" description="Helical" evidence="6">
    <location>
        <begin position="496"/>
        <end position="515"/>
    </location>
</feature>
<feature type="transmembrane region" description="Helical" evidence="6">
    <location>
        <begin position="111"/>
        <end position="137"/>
    </location>
</feature>
<evidence type="ECO:0000256" key="5">
    <source>
        <dbReference type="ARBA" id="ARBA00023136"/>
    </source>
</evidence>
<feature type="transmembrane region" description="Helical" evidence="6">
    <location>
        <begin position="258"/>
        <end position="280"/>
    </location>
</feature>
<dbReference type="PANTHER" id="PTHR19432">
    <property type="entry name" value="SUGAR TRANSPORTER"/>
    <property type="match status" value="1"/>
</dbReference>
<gene>
    <name evidence="7" type="ORF">RRG08_034439</name>
</gene>
<evidence type="ECO:0000256" key="2">
    <source>
        <dbReference type="ARBA" id="ARBA00022448"/>
    </source>
</evidence>
<proteinExistence type="predicted"/>
<feature type="transmembrane region" description="Helical" evidence="6">
    <location>
        <begin position="44"/>
        <end position="71"/>
    </location>
</feature>
<keyword evidence="5 6" id="KW-0472">Membrane</keyword>
<keyword evidence="4 6" id="KW-1133">Transmembrane helix</keyword>
<accession>A0AAE0XRZ1</accession>
<sequence length="653" mass="71183">MQPSLRAGHDISTAPLEQRHIKHRTHNLPQQEDMEDRVGIIHMVMLVSAMFGIEACIAFDHIYLLLMLQYLGTPVSLMSTCGVFTGITSLIVMPGLSYFVNRGNDSWKRKWYSIISGLTVFLVGLILLITAGIIKIIDVSKTLENASNMVNSSTNKLSNNSFIGNFSSIASFEYERVPTTAILGIVGFGLTDMAYDLATPAVKSFVLDTLPTHQHNAVLATSTVLQGLGGTAVTLIGVCDLPAIVGYTFKVDGIAGTLLLLCGILVLTLIISFSITLISGKVIGRWMAKRNPSKSKGYRGEDLTKSSFEVEQHEQVKYRPLSTSSTESCAFSLSYANRGESLYFLQETQDQQHEGPMSFKKKILSNSSNSDEKQCLLSYGGHRNVSQCSLGGNQHSAIQETKSIWTQTSIGSHLSGHNLCESVSAAVFHGDTRATKRILRNKRVIITCISCFFANGCLLCFSIYSPNALTIGIYKGDPLALPGLPGRELYEKGMRLGAVGILLMYTSTFISSMCNHKMMRMLGEKRHYLIVCCVVVICIATFVGTQNVVSFFVAMMVFGSFRSCCLTTPFVIVSKIVSEEIPDNEADDGKTMGSAISLLGMMMPSHYLVLSSAMGPLIDASNNVWVPIIYSIVVLLASAASLALLRCVHPPKE</sequence>
<feature type="transmembrane region" description="Helical" evidence="6">
    <location>
        <begin position="527"/>
        <end position="545"/>
    </location>
</feature>
<feature type="transmembrane region" description="Helical" evidence="6">
    <location>
        <begin position="444"/>
        <end position="464"/>
    </location>
</feature>
<comment type="subcellular location">
    <subcellularLocation>
        <location evidence="1">Membrane</location>
        <topology evidence="1">Multi-pass membrane protein</topology>
    </subcellularLocation>
</comment>
<feature type="transmembrane region" description="Helical" evidence="6">
    <location>
        <begin position="77"/>
        <end position="99"/>
    </location>
</feature>
<feature type="transmembrane region" description="Helical" evidence="6">
    <location>
        <begin position="595"/>
        <end position="618"/>
    </location>
</feature>
<dbReference type="EMBL" id="JAWDGP010007719">
    <property type="protein sequence ID" value="KAK3707379.1"/>
    <property type="molecule type" value="Genomic_DNA"/>
</dbReference>
<dbReference type="PANTHER" id="PTHR19432:SF35">
    <property type="entry name" value="SOLUTE CARRIER FAMILY 45 MEMBER 3 ISOFORM X1"/>
    <property type="match status" value="1"/>
</dbReference>
<evidence type="ECO:0000256" key="3">
    <source>
        <dbReference type="ARBA" id="ARBA00022692"/>
    </source>
</evidence>
<evidence type="ECO:0000313" key="8">
    <source>
        <dbReference type="Proteomes" id="UP001283361"/>
    </source>
</evidence>
<dbReference type="SUPFAM" id="SSF103473">
    <property type="entry name" value="MFS general substrate transporter"/>
    <property type="match status" value="2"/>
</dbReference>
<keyword evidence="8" id="KW-1185">Reference proteome</keyword>
<organism evidence="7 8">
    <name type="scientific">Elysia crispata</name>
    <name type="common">lettuce slug</name>
    <dbReference type="NCBI Taxonomy" id="231223"/>
    <lineage>
        <taxon>Eukaryota</taxon>
        <taxon>Metazoa</taxon>
        <taxon>Spiralia</taxon>
        <taxon>Lophotrochozoa</taxon>
        <taxon>Mollusca</taxon>
        <taxon>Gastropoda</taxon>
        <taxon>Heterobranchia</taxon>
        <taxon>Euthyneura</taxon>
        <taxon>Panpulmonata</taxon>
        <taxon>Sacoglossa</taxon>
        <taxon>Placobranchoidea</taxon>
        <taxon>Plakobranchidae</taxon>
        <taxon>Elysia</taxon>
    </lineage>
</organism>
<keyword evidence="3 6" id="KW-0812">Transmembrane</keyword>
<dbReference type="Proteomes" id="UP001283361">
    <property type="component" value="Unassembled WGS sequence"/>
</dbReference>
<comment type="caution">
    <text evidence="7">The sequence shown here is derived from an EMBL/GenBank/DDBJ whole genome shotgun (WGS) entry which is preliminary data.</text>
</comment>
<feature type="transmembrane region" description="Helical" evidence="6">
    <location>
        <begin position="624"/>
        <end position="645"/>
    </location>
</feature>
<evidence type="ECO:0000256" key="4">
    <source>
        <dbReference type="ARBA" id="ARBA00022989"/>
    </source>
</evidence>
<evidence type="ECO:0000313" key="7">
    <source>
        <dbReference type="EMBL" id="KAK3707379.1"/>
    </source>
</evidence>
<dbReference type="GO" id="GO:0008506">
    <property type="term" value="F:sucrose:proton symporter activity"/>
    <property type="evidence" value="ECO:0007669"/>
    <property type="project" value="TreeGrafter"/>
</dbReference>
<dbReference type="InterPro" id="IPR036259">
    <property type="entry name" value="MFS_trans_sf"/>
</dbReference>
<dbReference type="AlphaFoldDB" id="A0AAE0XRZ1"/>
<protein>
    <submittedName>
        <fullName evidence="7">Uncharacterized protein</fullName>
    </submittedName>
</protein>
<dbReference type="Gene3D" id="1.20.1250.20">
    <property type="entry name" value="MFS general substrate transporter like domains"/>
    <property type="match status" value="1"/>
</dbReference>
<evidence type="ECO:0000256" key="1">
    <source>
        <dbReference type="ARBA" id="ARBA00004141"/>
    </source>
</evidence>
<evidence type="ECO:0000256" key="6">
    <source>
        <dbReference type="SAM" id="Phobius"/>
    </source>
</evidence>
<reference evidence="7" key="1">
    <citation type="journal article" date="2023" name="G3 (Bethesda)">
        <title>A reference genome for the long-term kleptoplast-retaining sea slug Elysia crispata morphotype clarki.</title>
        <authorList>
            <person name="Eastman K.E."/>
            <person name="Pendleton A.L."/>
            <person name="Shaikh M.A."/>
            <person name="Suttiyut T."/>
            <person name="Ogas R."/>
            <person name="Tomko P."/>
            <person name="Gavelis G."/>
            <person name="Widhalm J.R."/>
            <person name="Wisecaver J.H."/>
        </authorList>
    </citation>
    <scope>NUCLEOTIDE SEQUENCE</scope>
    <source>
        <strain evidence="7">ECLA1</strain>
    </source>
</reference>